<dbReference type="GO" id="GO:0044210">
    <property type="term" value="P:'de novo' CTP biosynthetic process"/>
    <property type="evidence" value="ECO:0007669"/>
    <property type="project" value="UniProtKB-UniRule"/>
</dbReference>
<evidence type="ECO:0000256" key="8">
    <source>
        <dbReference type="ARBA" id="ARBA00047781"/>
    </source>
</evidence>
<accession>A0A2C6LC59</accession>
<dbReference type="GO" id="GO:0042802">
    <property type="term" value="F:identical protein binding"/>
    <property type="evidence" value="ECO:0007669"/>
    <property type="project" value="TreeGrafter"/>
</dbReference>
<gene>
    <name evidence="13" type="ORF">CSUI_000935</name>
</gene>
<dbReference type="GeneID" id="94424352"/>
<protein>
    <recommendedName>
        <fullName evidence="9">CTP synthase</fullName>
        <ecNumber evidence="9">6.3.4.2</ecNumber>
    </recommendedName>
    <alternativeName>
        <fullName evidence="9">UTP--ammonia ligase</fullName>
    </alternativeName>
</protein>
<dbReference type="InterPro" id="IPR033828">
    <property type="entry name" value="GATase1_CTP_Synthase"/>
</dbReference>
<dbReference type="Pfam" id="PF06418">
    <property type="entry name" value="CTP_synth_N"/>
    <property type="match status" value="1"/>
</dbReference>
<dbReference type="AlphaFoldDB" id="A0A2C6LC59"/>
<evidence type="ECO:0000256" key="6">
    <source>
        <dbReference type="ARBA" id="ARBA00022962"/>
    </source>
</evidence>
<comment type="caution">
    <text evidence="13">The sequence shown here is derived from an EMBL/GenBank/DDBJ whole genome shotgun (WGS) entry which is preliminary data.</text>
</comment>
<evidence type="ECO:0000313" key="13">
    <source>
        <dbReference type="EMBL" id="PHJ25209.1"/>
    </source>
</evidence>
<dbReference type="InterPro" id="IPR027417">
    <property type="entry name" value="P-loop_NTPase"/>
</dbReference>
<dbReference type="GO" id="GO:0005524">
    <property type="term" value="F:ATP binding"/>
    <property type="evidence" value="ECO:0007669"/>
    <property type="project" value="UniProtKB-KW"/>
</dbReference>
<dbReference type="Proteomes" id="UP000221165">
    <property type="component" value="Unassembled WGS sequence"/>
</dbReference>
<dbReference type="InterPro" id="IPR004468">
    <property type="entry name" value="CTP_synthase"/>
</dbReference>
<dbReference type="PANTHER" id="PTHR11550:SF0">
    <property type="entry name" value="CTP SYNTHASE-RELATED"/>
    <property type="match status" value="1"/>
</dbReference>
<feature type="domain" description="CTP synthase N-terminal" evidence="12">
    <location>
        <begin position="46"/>
        <end position="314"/>
    </location>
</feature>
<dbReference type="SUPFAM" id="SSF52540">
    <property type="entry name" value="P-loop containing nucleoside triphosphate hydrolases"/>
    <property type="match status" value="1"/>
</dbReference>
<comment type="pathway">
    <text evidence="1 9">Pyrimidine metabolism; CTP biosynthesis via de novo pathway; CTP from UDP: step 2/2.</text>
</comment>
<dbReference type="CDD" id="cd03113">
    <property type="entry name" value="CTPS_N"/>
    <property type="match status" value="1"/>
</dbReference>
<evidence type="ECO:0000256" key="1">
    <source>
        <dbReference type="ARBA" id="ARBA00005171"/>
    </source>
</evidence>
<dbReference type="RefSeq" id="XP_067926881.1">
    <property type="nucleotide sequence ID" value="XM_068061141.1"/>
</dbReference>
<comment type="similarity">
    <text evidence="2 9">Belongs to the CTP synthase family.</text>
</comment>
<dbReference type="GO" id="GO:0003883">
    <property type="term" value="F:CTP synthase activity"/>
    <property type="evidence" value="ECO:0007669"/>
    <property type="project" value="UniProtKB-UniRule"/>
</dbReference>
<keyword evidence="5 9" id="KW-0067">ATP-binding</keyword>
<dbReference type="CDD" id="cd01746">
    <property type="entry name" value="GATase1_CTP_Synthase"/>
    <property type="match status" value="1"/>
</dbReference>
<organism evidence="13 14">
    <name type="scientific">Cystoisospora suis</name>
    <dbReference type="NCBI Taxonomy" id="483139"/>
    <lineage>
        <taxon>Eukaryota</taxon>
        <taxon>Sar</taxon>
        <taxon>Alveolata</taxon>
        <taxon>Apicomplexa</taxon>
        <taxon>Conoidasida</taxon>
        <taxon>Coccidia</taxon>
        <taxon>Eucoccidiorida</taxon>
        <taxon>Eimeriorina</taxon>
        <taxon>Sarcocystidae</taxon>
        <taxon>Cystoisospora</taxon>
    </lineage>
</organism>
<evidence type="ECO:0000256" key="3">
    <source>
        <dbReference type="ARBA" id="ARBA00022598"/>
    </source>
</evidence>
<dbReference type="InterPro" id="IPR017456">
    <property type="entry name" value="CTP_synthase_N"/>
</dbReference>
<reference evidence="13 14" key="1">
    <citation type="journal article" date="2017" name="Int. J. Parasitol.">
        <title>The genome of the protozoan parasite Cystoisospora suis and a reverse vaccinology approach to identify vaccine candidates.</title>
        <authorList>
            <person name="Palmieri N."/>
            <person name="Shrestha A."/>
            <person name="Ruttkowski B."/>
            <person name="Beck T."/>
            <person name="Vogl C."/>
            <person name="Tomley F."/>
            <person name="Blake D.P."/>
            <person name="Joachim A."/>
        </authorList>
    </citation>
    <scope>NUCLEOTIDE SEQUENCE [LARGE SCALE GENOMIC DNA]</scope>
    <source>
        <strain evidence="13 14">Wien I</strain>
    </source>
</reference>
<dbReference type="EC" id="6.3.4.2" evidence="9"/>
<evidence type="ECO:0000256" key="2">
    <source>
        <dbReference type="ARBA" id="ARBA00007533"/>
    </source>
</evidence>
<name>A0A2C6LC59_9APIC</name>
<dbReference type="Pfam" id="PF00117">
    <property type="entry name" value="GATase"/>
    <property type="match status" value="1"/>
</dbReference>
<comment type="function">
    <text evidence="9">Catalyzes the ATP-dependent amination of UTP to CTP with either L-glutamine or ammonia as the source of nitrogen.</text>
</comment>
<evidence type="ECO:0000256" key="5">
    <source>
        <dbReference type="ARBA" id="ARBA00022840"/>
    </source>
</evidence>
<comment type="catalytic activity">
    <reaction evidence="8 9">
        <text>UTP + L-glutamine + ATP + H2O = CTP + L-glutamate + ADP + phosphate + 2 H(+)</text>
        <dbReference type="Rhea" id="RHEA:26426"/>
        <dbReference type="ChEBI" id="CHEBI:15377"/>
        <dbReference type="ChEBI" id="CHEBI:15378"/>
        <dbReference type="ChEBI" id="CHEBI:29985"/>
        <dbReference type="ChEBI" id="CHEBI:30616"/>
        <dbReference type="ChEBI" id="CHEBI:37563"/>
        <dbReference type="ChEBI" id="CHEBI:43474"/>
        <dbReference type="ChEBI" id="CHEBI:46398"/>
        <dbReference type="ChEBI" id="CHEBI:58359"/>
        <dbReference type="ChEBI" id="CHEBI:456216"/>
        <dbReference type="EC" id="6.3.4.2"/>
    </reaction>
</comment>
<dbReference type="InterPro" id="IPR029062">
    <property type="entry name" value="Class_I_gatase-like"/>
</dbReference>
<dbReference type="Gene3D" id="3.40.50.300">
    <property type="entry name" value="P-loop containing nucleotide triphosphate hydrolases"/>
    <property type="match status" value="1"/>
</dbReference>
<keyword evidence="6 9" id="KW-0315">Glutamine amidotransferase</keyword>
<proteinExistence type="inferred from homology"/>
<dbReference type="OrthoDB" id="1739076at2759"/>
<dbReference type="FunFam" id="3.40.50.880:FF:000005">
    <property type="entry name" value="CTP synthase"/>
    <property type="match status" value="1"/>
</dbReference>
<evidence type="ECO:0000256" key="9">
    <source>
        <dbReference type="RuleBase" id="RU810713"/>
    </source>
</evidence>
<dbReference type="Gene3D" id="3.40.50.880">
    <property type="match status" value="1"/>
</dbReference>
<keyword evidence="7 9" id="KW-0665">Pyrimidine biosynthesis</keyword>
<keyword evidence="4 9" id="KW-0547">Nucleotide-binding</keyword>
<evidence type="ECO:0000259" key="11">
    <source>
        <dbReference type="Pfam" id="PF00117"/>
    </source>
</evidence>
<dbReference type="InterPro" id="IPR017926">
    <property type="entry name" value="GATASE"/>
</dbReference>
<dbReference type="GO" id="GO:0019856">
    <property type="term" value="P:pyrimidine nucleobase biosynthetic process"/>
    <property type="evidence" value="ECO:0007669"/>
    <property type="project" value="TreeGrafter"/>
</dbReference>
<keyword evidence="14" id="KW-1185">Reference proteome</keyword>
<dbReference type="PANTHER" id="PTHR11550">
    <property type="entry name" value="CTP SYNTHASE"/>
    <property type="match status" value="1"/>
</dbReference>
<dbReference type="PROSITE" id="PS51273">
    <property type="entry name" value="GATASE_TYPE_1"/>
    <property type="match status" value="1"/>
</dbReference>
<dbReference type="EMBL" id="MIGC01000369">
    <property type="protein sequence ID" value="PHJ25209.1"/>
    <property type="molecule type" value="Genomic_DNA"/>
</dbReference>
<feature type="region of interest" description="Disordered" evidence="10">
    <location>
        <begin position="1"/>
        <end position="21"/>
    </location>
</feature>
<dbReference type="NCBIfam" id="TIGR00337">
    <property type="entry name" value="PyrG"/>
    <property type="match status" value="1"/>
</dbReference>
<evidence type="ECO:0000313" key="14">
    <source>
        <dbReference type="Proteomes" id="UP000221165"/>
    </source>
</evidence>
<dbReference type="UniPathway" id="UPA00159">
    <property type="reaction ID" value="UER00277"/>
</dbReference>
<evidence type="ECO:0000256" key="7">
    <source>
        <dbReference type="ARBA" id="ARBA00022975"/>
    </source>
</evidence>
<dbReference type="VEuPathDB" id="ToxoDB:CSUI_000935"/>
<dbReference type="FunFam" id="3.40.50.300:FF:000207">
    <property type="entry name" value="CTP synthase"/>
    <property type="match status" value="1"/>
</dbReference>
<evidence type="ECO:0000259" key="12">
    <source>
        <dbReference type="Pfam" id="PF06418"/>
    </source>
</evidence>
<keyword evidence="3 9" id="KW-0436">Ligase</keyword>
<feature type="domain" description="Glutamine amidotransferase" evidence="11">
    <location>
        <begin position="365"/>
        <end position="599"/>
    </location>
</feature>
<dbReference type="SUPFAM" id="SSF52317">
    <property type="entry name" value="Class I glutamine amidotransferase-like"/>
    <property type="match status" value="1"/>
</dbReference>
<sequence length="629" mass="68833">MENGYCSQRGGPGGGTEPLSVKRQSSFIHDGCVPNANHVNRAPPMKYLVVTGGTMSGLGKGTTISSIGVTLKALGLHLTAIKIDPYLNVDAGTMSPYEHGEVYVLEDGGEVDLDLGNYERFLDVTLTKDHNITSGKVYQKVINDERKGFYLGKTVQVVPQVTDAVQSWISRVSQRSVDAHGVSPDICLIEVGGTVGDIESAMYLEALQQFCRRTGRENFCLCHVSFVPSIGGEQKTKPTQHGVKELRQAGLAPDLIFCRCETMLCEATRNKIALFSQVLPEHVISVHDVANTYRVPLVLESQNVAMLICKRLGLEPPFTPRSAGKLPQAASIPVSMKKWTLMADRLTSPTDVVKIGVVGKYTGLSDSYLSVIKALQHGAMEANVKLNIEWIESSNLEDQIRLENKTQYDKAWAALKTVNGVVCPGGFGDRGITGKALSAKFCRETKTPYLGICLGMQVAVIDFARSVLGLESANSEEFDPQCPNPVVISMPEHVSTENVGGTMRLGKRATIIRDSNSLAAKIYDGRAVVDERHRHRYEVNPEMVKAMESKGLKFVGQDERGQRMEIAELTDHPFFFCVQYHPEFNSRPLKPSPPFLGLILAASGRLQERLKKYGGFLKSGAVYEEAAAP</sequence>
<evidence type="ECO:0000256" key="10">
    <source>
        <dbReference type="SAM" id="MobiDB-lite"/>
    </source>
</evidence>
<dbReference type="NCBIfam" id="NF003792">
    <property type="entry name" value="PRK05380.1"/>
    <property type="match status" value="1"/>
</dbReference>
<evidence type="ECO:0000256" key="4">
    <source>
        <dbReference type="ARBA" id="ARBA00022741"/>
    </source>
</evidence>